<proteinExistence type="predicted"/>
<dbReference type="Proteomes" id="UP000789342">
    <property type="component" value="Unassembled WGS sequence"/>
</dbReference>
<organism evidence="2 3">
    <name type="scientific">Acaulospora morrowiae</name>
    <dbReference type="NCBI Taxonomy" id="94023"/>
    <lineage>
        <taxon>Eukaryota</taxon>
        <taxon>Fungi</taxon>
        <taxon>Fungi incertae sedis</taxon>
        <taxon>Mucoromycota</taxon>
        <taxon>Glomeromycotina</taxon>
        <taxon>Glomeromycetes</taxon>
        <taxon>Diversisporales</taxon>
        <taxon>Acaulosporaceae</taxon>
        <taxon>Acaulospora</taxon>
    </lineage>
</organism>
<accession>A0A9N9N4I0</accession>
<sequence length="79" mass="9262">TENRWSQIVEEELGEASTSTQTTPKEKAYNKERQNETIQILKNNASEQYNFGIARINNSDKEIFTFDQDTQEEQSTWQT</sequence>
<feature type="non-terminal residue" evidence="2">
    <location>
        <position position="79"/>
    </location>
</feature>
<keyword evidence="3" id="KW-1185">Reference proteome</keyword>
<name>A0A9N9N4I0_9GLOM</name>
<evidence type="ECO:0000256" key="1">
    <source>
        <dbReference type="SAM" id="MobiDB-lite"/>
    </source>
</evidence>
<evidence type="ECO:0000313" key="2">
    <source>
        <dbReference type="EMBL" id="CAG8701633.1"/>
    </source>
</evidence>
<reference evidence="2" key="1">
    <citation type="submission" date="2021-06" db="EMBL/GenBank/DDBJ databases">
        <authorList>
            <person name="Kallberg Y."/>
            <person name="Tangrot J."/>
            <person name="Rosling A."/>
        </authorList>
    </citation>
    <scope>NUCLEOTIDE SEQUENCE</scope>
    <source>
        <strain evidence="2">CL551</strain>
    </source>
</reference>
<dbReference type="EMBL" id="CAJVPV010017149">
    <property type="protein sequence ID" value="CAG8701633.1"/>
    <property type="molecule type" value="Genomic_DNA"/>
</dbReference>
<feature type="non-terminal residue" evidence="2">
    <location>
        <position position="1"/>
    </location>
</feature>
<evidence type="ECO:0000313" key="3">
    <source>
        <dbReference type="Proteomes" id="UP000789342"/>
    </source>
</evidence>
<comment type="caution">
    <text evidence="2">The sequence shown here is derived from an EMBL/GenBank/DDBJ whole genome shotgun (WGS) entry which is preliminary data.</text>
</comment>
<dbReference type="AlphaFoldDB" id="A0A9N9N4I0"/>
<gene>
    <name evidence="2" type="ORF">AMORRO_LOCUS12169</name>
</gene>
<protein>
    <submittedName>
        <fullName evidence="2">1749_t:CDS:1</fullName>
    </submittedName>
</protein>
<feature type="region of interest" description="Disordered" evidence="1">
    <location>
        <begin position="1"/>
        <end position="32"/>
    </location>
</feature>